<organism evidence="2 3">
    <name type="scientific">Achromobacter denitrificans</name>
    <name type="common">Alcaligenes denitrificans</name>
    <dbReference type="NCBI Taxonomy" id="32002"/>
    <lineage>
        <taxon>Bacteria</taxon>
        <taxon>Pseudomonadati</taxon>
        <taxon>Pseudomonadota</taxon>
        <taxon>Betaproteobacteria</taxon>
        <taxon>Burkholderiales</taxon>
        <taxon>Alcaligenaceae</taxon>
        <taxon>Achromobacter</taxon>
    </lineage>
</organism>
<dbReference type="InterPro" id="IPR000120">
    <property type="entry name" value="Amidase"/>
</dbReference>
<dbReference type="InterPro" id="IPR036928">
    <property type="entry name" value="AS_sf"/>
</dbReference>
<proteinExistence type="predicted"/>
<dbReference type="PANTHER" id="PTHR11895">
    <property type="entry name" value="TRANSAMIDASE"/>
    <property type="match status" value="1"/>
</dbReference>
<dbReference type="EMBL" id="CP054569">
    <property type="protein sequence ID" value="QKQ50364.1"/>
    <property type="molecule type" value="Genomic_DNA"/>
</dbReference>
<dbReference type="SUPFAM" id="SSF75304">
    <property type="entry name" value="Amidase signature (AS) enzymes"/>
    <property type="match status" value="1"/>
</dbReference>
<name>A0A6N0JTN8_ACHDE</name>
<gene>
    <name evidence="2" type="ORF">FOC81_28095</name>
</gene>
<dbReference type="InterPro" id="IPR023631">
    <property type="entry name" value="Amidase_dom"/>
</dbReference>
<dbReference type="AlphaFoldDB" id="A0A6N0JTN8"/>
<evidence type="ECO:0000313" key="3">
    <source>
        <dbReference type="Proteomes" id="UP000509782"/>
    </source>
</evidence>
<dbReference type="Gene3D" id="3.90.1300.10">
    <property type="entry name" value="Amidase signature (AS) domain"/>
    <property type="match status" value="1"/>
</dbReference>
<dbReference type="PANTHER" id="PTHR11895:SF176">
    <property type="entry name" value="AMIDASE AMID-RELATED"/>
    <property type="match status" value="1"/>
</dbReference>
<accession>A0A6N0JTN8</accession>
<reference evidence="2 3" key="1">
    <citation type="submission" date="2020-05" db="EMBL/GenBank/DDBJ databases">
        <title>FDA dAtabase for Regulatory Grade micrObial Sequences (FDA-ARGOS): Supporting development and validation of Infectious Disease Dx tests.</title>
        <authorList>
            <person name="Sproer C."/>
            <person name="Gronow S."/>
            <person name="Severitt S."/>
            <person name="Schroder I."/>
            <person name="Tallon L."/>
            <person name="Sadzewicz L."/>
            <person name="Zhao X."/>
            <person name="Vavikolanu K."/>
            <person name="Mehta A."/>
            <person name="Aluvathingal J."/>
            <person name="Nadendla S."/>
            <person name="Myers T."/>
            <person name="Yan Y."/>
            <person name="Sichtig H."/>
        </authorList>
    </citation>
    <scope>NUCLEOTIDE SEQUENCE [LARGE SCALE GENOMIC DNA]</scope>
    <source>
        <strain evidence="2 3">FDAARGOS_787</strain>
    </source>
</reference>
<dbReference type="RefSeq" id="WP_174717229.1">
    <property type="nucleotide sequence ID" value="NZ_CP054569.1"/>
</dbReference>
<evidence type="ECO:0000259" key="1">
    <source>
        <dbReference type="Pfam" id="PF01425"/>
    </source>
</evidence>
<evidence type="ECO:0000313" key="2">
    <source>
        <dbReference type="EMBL" id="QKQ50364.1"/>
    </source>
</evidence>
<dbReference type="Pfam" id="PF01425">
    <property type="entry name" value="Amidase"/>
    <property type="match status" value="1"/>
</dbReference>
<feature type="domain" description="Amidase" evidence="1">
    <location>
        <begin position="14"/>
        <end position="431"/>
    </location>
</feature>
<dbReference type="Proteomes" id="UP000509782">
    <property type="component" value="Chromosome"/>
</dbReference>
<protein>
    <submittedName>
        <fullName evidence="2">Amidase</fullName>
    </submittedName>
</protein>
<dbReference type="GO" id="GO:0003824">
    <property type="term" value="F:catalytic activity"/>
    <property type="evidence" value="ECO:0007669"/>
    <property type="project" value="InterPro"/>
</dbReference>
<sequence length="449" mass="46801">MSMSPDEFGLSSKAVSACLDRIEAEPAAAALALLARRDEGALAEARARDALRRLAPGREPLAGMALGVKACFDVRGWTTHAGSRVLADAPAAAEDAPLVRALRQAGAVLLAQNNMTEFAYGALGLNATYGTPLSPRMVDTPRVAGGSTSGGAVAVALGMADLALASDTSGSARIPAAFCGVAGFKPSRGRYDDAGMMYLSPSFDVPGVIATDAAQCLRVDKALVPGEARAAAPAACGAAPLANRIFVVPDHVEDQLDAEVRRAFSAWLERLMDAGAVLRRVAMPCVAQAGAVARDGGIIAAEAYMLHATRLAADADRYDPRVGPRMLLGAQVPAHTYLSAQRRLAELGREYDALMAGADAVLTPTVPMLPPPVALLEDKDRYLRENARAFSLAEFANRLDLPSISLPGDPADRKAVGLMATGLRGGDRALLLAATRIEEALGSATRRRN</sequence>